<accession>A0A1S2VQM0</accession>
<evidence type="ECO:0000313" key="3">
    <source>
        <dbReference type="Proteomes" id="UP000181790"/>
    </source>
</evidence>
<comment type="caution">
    <text evidence="2">The sequence shown here is derived from an EMBL/GenBank/DDBJ whole genome shotgun (WGS) entry which is preliminary data.</text>
</comment>
<dbReference type="OrthoDB" id="957743at2"/>
<evidence type="ECO:0000313" key="2">
    <source>
        <dbReference type="EMBL" id="OIN61044.1"/>
    </source>
</evidence>
<keyword evidence="3" id="KW-1185">Reference proteome</keyword>
<evidence type="ECO:0008006" key="4">
    <source>
        <dbReference type="Google" id="ProtNLM"/>
    </source>
</evidence>
<evidence type="ECO:0000256" key="1">
    <source>
        <dbReference type="SAM" id="SignalP"/>
    </source>
</evidence>
<feature type="chain" id="PRO_5010200598" description="Lipocalin-like domain-containing protein" evidence="1">
    <location>
        <begin position="21"/>
        <end position="148"/>
    </location>
</feature>
<name>A0A1S2VQM0_9BACT</name>
<reference evidence="2 3" key="1">
    <citation type="submission" date="2016-10" db="EMBL/GenBank/DDBJ databases">
        <title>Arsenicibacter rosenii gen. nov., sp. nov., an efficient arsenic-methylating bacterium isolated from an arsenic-contaminated paddy soil.</title>
        <authorList>
            <person name="Huang K."/>
        </authorList>
    </citation>
    <scope>NUCLEOTIDE SEQUENCE [LARGE SCALE GENOMIC DNA]</scope>
    <source>
        <strain evidence="2 3">SM-1</strain>
    </source>
</reference>
<dbReference type="PROSITE" id="PS51257">
    <property type="entry name" value="PROKAR_LIPOPROTEIN"/>
    <property type="match status" value="1"/>
</dbReference>
<protein>
    <recommendedName>
        <fullName evidence="4">Lipocalin-like domain-containing protein</fullName>
    </recommendedName>
</protein>
<gene>
    <name evidence="2" type="ORF">BLX24_02920</name>
</gene>
<proteinExistence type="predicted"/>
<dbReference type="EMBL" id="MORL01000001">
    <property type="protein sequence ID" value="OIN61044.1"/>
    <property type="molecule type" value="Genomic_DNA"/>
</dbReference>
<dbReference type="AlphaFoldDB" id="A0A1S2VQM0"/>
<dbReference type="RefSeq" id="WP_071501549.1">
    <property type="nucleotide sequence ID" value="NZ_MORL01000001.1"/>
</dbReference>
<dbReference type="Proteomes" id="UP000181790">
    <property type="component" value="Unassembled WGS sequence"/>
</dbReference>
<keyword evidence="1" id="KW-0732">Signal</keyword>
<organism evidence="2 3">
    <name type="scientific">Arsenicibacter rosenii</name>
    <dbReference type="NCBI Taxonomy" id="1750698"/>
    <lineage>
        <taxon>Bacteria</taxon>
        <taxon>Pseudomonadati</taxon>
        <taxon>Bacteroidota</taxon>
        <taxon>Cytophagia</taxon>
        <taxon>Cytophagales</taxon>
        <taxon>Spirosomataceae</taxon>
        <taxon>Arsenicibacter</taxon>
    </lineage>
</organism>
<feature type="signal peptide" evidence="1">
    <location>
        <begin position="1"/>
        <end position="20"/>
    </location>
</feature>
<sequence length="148" mass="16045">MRWHLYLFGLCLAFVMAACSKDDPEPDAATQVAGEYPISYYRADSAAVTLYEFNMPYTVGTTTLSGSVTARRDSANVLFLTQTIKITGETDQISALGQVKLQAVGSGYDMYYGSQKVGSIDGTNISIDDQAVDPSTGITYRTIINGRK</sequence>